<protein>
    <recommendedName>
        <fullName evidence="1">HTH lysR-type domain-containing protein</fullName>
    </recommendedName>
</protein>
<feature type="domain" description="HTH lysR-type" evidence="1">
    <location>
        <begin position="1"/>
        <end position="12"/>
    </location>
</feature>
<organism evidence="2 3">
    <name type="scientific">Streptomyces gelaticus</name>
    <dbReference type="NCBI Taxonomy" id="285446"/>
    <lineage>
        <taxon>Bacteria</taxon>
        <taxon>Bacillati</taxon>
        <taxon>Actinomycetota</taxon>
        <taxon>Actinomycetes</taxon>
        <taxon>Kitasatosporales</taxon>
        <taxon>Streptomycetaceae</taxon>
        <taxon>Streptomyces</taxon>
    </lineage>
</organism>
<dbReference type="EMBL" id="BMTF01000001">
    <property type="protein sequence ID" value="GGV74848.1"/>
    <property type="molecule type" value="Genomic_DNA"/>
</dbReference>
<name>A0ABQ2VQX9_9ACTN</name>
<evidence type="ECO:0000313" key="3">
    <source>
        <dbReference type="Proteomes" id="UP000660675"/>
    </source>
</evidence>
<sequence length="49" mass="5170">MLDRSGRGVRLTDAGAAYVYYVRRAPRELASADRAVLDVADLSPGGTCG</sequence>
<dbReference type="InterPro" id="IPR000847">
    <property type="entry name" value="LysR_HTH_N"/>
</dbReference>
<proteinExistence type="predicted"/>
<evidence type="ECO:0000259" key="1">
    <source>
        <dbReference type="PROSITE" id="PS50931"/>
    </source>
</evidence>
<dbReference type="InterPro" id="IPR036388">
    <property type="entry name" value="WH-like_DNA-bd_sf"/>
</dbReference>
<dbReference type="Gene3D" id="1.10.10.10">
    <property type="entry name" value="Winged helix-like DNA-binding domain superfamily/Winged helix DNA-binding domain"/>
    <property type="match status" value="1"/>
</dbReference>
<dbReference type="Proteomes" id="UP000660675">
    <property type="component" value="Unassembled WGS sequence"/>
</dbReference>
<reference evidence="3" key="1">
    <citation type="journal article" date="2019" name="Int. J. Syst. Evol. Microbiol.">
        <title>The Global Catalogue of Microorganisms (GCM) 10K type strain sequencing project: providing services to taxonomists for standard genome sequencing and annotation.</title>
        <authorList>
            <consortium name="The Broad Institute Genomics Platform"/>
            <consortium name="The Broad Institute Genome Sequencing Center for Infectious Disease"/>
            <person name="Wu L."/>
            <person name="Ma J."/>
        </authorList>
    </citation>
    <scope>NUCLEOTIDE SEQUENCE [LARGE SCALE GENOMIC DNA]</scope>
    <source>
        <strain evidence="3">JCM 4376</strain>
    </source>
</reference>
<keyword evidence="3" id="KW-1185">Reference proteome</keyword>
<dbReference type="PROSITE" id="PS50931">
    <property type="entry name" value="HTH_LYSR"/>
    <property type="match status" value="1"/>
</dbReference>
<accession>A0ABQ2VQX9</accession>
<gene>
    <name evidence="2" type="ORF">GCM10015535_04270</name>
</gene>
<comment type="caution">
    <text evidence="2">The sequence shown here is derived from an EMBL/GenBank/DDBJ whole genome shotgun (WGS) entry which is preliminary data.</text>
</comment>
<evidence type="ECO:0000313" key="2">
    <source>
        <dbReference type="EMBL" id="GGV74848.1"/>
    </source>
</evidence>